<dbReference type="EMBL" id="FWFU01000002">
    <property type="protein sequence ID" value="SLN32135.1"/>
    <property type="molecule type" value="Genomic_DNA"/>
</dbReference>
<dbReference type="InterPro" id="IPR006175">
    <property type="entry name" value="YjgF/YER057c/UK114"/>
</dbReference>
<dbReference type="GO" id="GO:0016787">
    <property type="term" value="F:hydrolase activity"/>
    <property type="evidence" value="ECO:0007669"/>
    <property type="project" value="UniProtKB-KW"/>
</dbReference>
<evidence type="ECO:0000313" key="2">
    <source>
        <dbReference type="Proteomes" id="UP000193207"/>
    </source>
</evidence>
<dbReference type="InterPro" id="IPR035709">
    <property type="entry name" value="YoaB-like"/>
</dbReference>
<dbReference type="CDD" id="cd06150">
    <property type="entry name" value="YjgF_YER057c_UK114_like_2"/>
    <property type="match status" value="1"/>
</dbReference>
<evidence type="ECO:0000313" key="1">
    <source>
        <dbReference type="EMBL" id="SLN32135.1"/>
    </source>
</evidence>
<dbReference type="Gene3D" id="3.30.1330.40">
    <property type="entry name" value="RutC-like"/>
    <property type="match status" value="1"/>
</dbReference>
<dbReference type="SUPFAM" id="SSF55298">
    <property type="entry name" value="YjgF-like"/>
    <property type="match status" value="1"/>
</dbReference>
<dbReference type="OrthoDB" id="9803101at2"/>
<reference evidence="1 2" key="1">
    <citation type="submission" date="2017-03" db="EMBL/GenBank/DDBJ databases">
        <authorList>
            <person name="Afonso C.L."/>
            <person name="Miller P.J."/>
            <person name="Scott M.A."/>
            <person name="Spackman E."/>
            <person name="Goraichik I."/>
            <person name="Dimitrov K.M."/>
            <person name="Suarez D.L."/>
            <person name="Swayne D.E."/>
        </authorList>
    </citation>
    <scope>NUCLEOTIDE SEQUENCE [LARGE SCALE GENOMIC DNA]</scope>
    <source>
        <strain evidence="1 2">CECT 8110</strain>
    </source>
</reference>
<organism evidence="1 2">
    <name type="scientific">Roseovarius halotolerans</name>
    <dbReference type="NCBI Taxonomy" id="505353"/>
    <lineage>
        <taxon>Bacteria</taxon>
        <taxon>Pseudomonadati</taxon>
        <taxon>Pseudomonadota</taxon>
        <taxon>Alphaproteobacteria</taxon>
        <taxon>Rhodobacterales</taxon>
        <taxon>Roseobacteraceae</taxon>
        <taxon>Roseovarius</taxon>
    </lineage>
</organism>
<proteinExistence type="predicted"/>
<dbReference type="AlphaFoldDB" id="A0A1X6YVZ3"/>
<dbReference type="InterPro" id="IPR035959">
    <property type="entry name" value="RutC-like_sf"/>
</dbReference>
<keyword evidence="1" id="KW-0378">Hydrolase</keyword>
<protein>
    <submittedName>
        <fullName evidence="1">Enamine/imine deaminase</fullName>
        <ecNumber evidence="1">3.5.4.-</ecNumber>
    </submittedName>
</protein>
<gene>
    <name evidence="1" type="primary">yabJ</name>
    <name evidence="1" type="ORF">ROH8110_01526</name>
</gene>
<dbReference type="PANTHER" id="PTHR47328:SF1">
    <property type="entry name" value="RUTC FAMILY PROTEIN YOAB"/>
    <property type="match status" value="1"/>
</dbReference>
<keyword evidence="2" id="KW-1185">Reference proteome</keyword>
<accession>A0A1X6YVZ3</accession>
<dbReference type="EC" id="3.5.4.-" evidence="1"/>
<name>A0A1X6YVZ3_9RHOB</name>
<dbReference type="PANTHER" id="PTHR47328">
    <property type="match status" value="1"/>
</dbReference>
<dbReference type="Pfam" id="PF01042">
    <property type="entry name" value="Ribonuc_L-PSP"/>
    <property type="match status" value="1"/>
</dbReference>
<sequence length="117" mass="12625">MTTEITRHHTGERMSQMVIHNGTIYLAGQVGNPGDSVADQTRTCIEKAEALLAEAGSDATRILQCTIWLADMADFAEMNAVWDAWVPKGHAPARACGEAKLATPDYRVELLITAAQG</sequence>
<dbReference type="RefSeq" id="WP_085817172.1">
    <property type="nucleotide sequence ID" value="NZ_FWFU01000002.1"/>
</dbReference>
<dbReference type="Proteomes" id="UP000193207">
    <property type="component" value="Unassembled WGS sequence"/>
</dbReference>